<dbReference type="AlphaFoldDB" id="A0A1N6J0G7"/>
<dbReference type="Proteomes" id="UP000185003">
    <property type="component" value="Unassembled WGS sequence"/>
</dbReference>
<organism evidence="1 2">
    <name type="scientific">Chitinophaga niabensis</name>
    <dbReference type="NCBI Taxonomy" id="536979"/>
    <lineage>
        <taxon>Bacteria</taxon>
        <taxon>Pseudomonadati</taxon>
        <taxon>Bacteroidota</taxon>
        <taxon>Chitinophagia</taxon>
        <taxon>Chitinophagales</taxon>
        <taxon>Chitinophagaceae</taxon>
        <taxon>Chitinophaga</taxon>
    </lineage>
</organism>
<name>A0A1N6J0G7_9BACT</name>
<dbReference type="STRING" id="536979.SAMN04488055_3520"/>
<reference evidence="1 2" key="1">
    <citation type="submission" date="2016-11" db="EMBL/GenBank/DDBJ databases">
        <authorList>
            <person name="Jaros S."/>
            <person name="Januszkiewicz K."/>
            <person name="Wedrychowicz H."/>
        </authorList>
    </citation>
    <scope>NUCLEOTIDE SEQUENCE [LARGE SCALE GENOMIC DNA]</scope>
    <source>
        <strain evidence="1 2">DSM 24787</strain>
    </source>
</reference>
<dbReference type="EMBL" id="FSRA01000002">
    <property type="protein sequence ID" value="SIO37810.1"/>
    <property type="molecule type" value="Genomic_DNA"/>
</dbReference>
<gene>
    <name evidence="1" type="ORF">SAMN04488055_3520</name>
</gene>
<keyword evidence="2" id="KW-1185">Reference proteome</keyword>
<evidence type="ECO:0008006" key="3">
    <source>
        <dbReference type="Google" id="ProtNLM"/>
    </source>
</evidence>
<proteinExistence type="predicted"/>
<protein>
    <recommendedName>
        <fullName evidence="3">MG2 domain-containing protein</fullName>
    </recommendedName>
</protein>
<evidence type="ECO:0000313" key="1">
    <source>
        <dbReference type="EMBL" id="SIO37810.1"/>
    </source>
</evidence>
<evidence type="ECO:0000313" key="2">
    <source>
        <dbReference type="Proteomes" id="UP000185003"/>
    </source>
</evidence>
<sequence length="725" mass="82319">MPKSRLDSLARSLETYSDSTARTSLYIRTSKDTYESMEDLWFKAYAVNAQHQLLSAIDQTLYVQLIHEKKDSIVWQEKYPIEEGITNGHIYLDDLLPEGNYWLCAYSAHSLTAKTIRRIRIVKNVTELLRKKTHTDSLPQKIQFSLLPEGGFLLSGVTNRVAFKAVGENGQPCAVSGSLLDGNKIIAQFKSTHAGMGSFRLRPESGSTYYVRLDAPFADTLYPLPEIRKEGLSFRLLNNNEDSITFRIYQQGAEKQLFYFRLQTRGITQVMASAEIKDSMDIKLPLQEVASGIAEATLFDHRALPVAERLLYVKQDNRLSITATLSQKSYGTKRKVSLQIHAADEQGKPVIAQLGATAYDRIYHRPAEPNDIQTHYLLFTQLKGHIYDPGYYFDTSHADRKQALDLLLLTQGWRSYSWSEEALKRMDNLVLSDSTSIELVALKKKARSSQQAVMLFDAEQQQSQMTTLDNKGSLQLSPEILSLSGSIYIRHYGEKRDFEWKTFDPFEQINKMKPWQKINYPLEGSPKQATTEDQPLLARGSIKLKAVEIQGKKATVFRDKYIGHLDSMAKYDGLTDRAHGSWLNCPVAGCGKELPIEGKTYITWSGPNPPASHPFSFNSTNTKYVVYHYPQYTEEELLKMNGQARVKGFYPKKEFYQPDYEKEQDPLPDYRNTLLWAPNIITDENGNATLEFFTSDINSAFYGIVEGISANGILGKATFEFIVTK</sequence>
<accession>A0A1N6J0G7</accession>